<comment type="subcellular location">
    <subcellularLocation>
        <location evidence="1">Target cell</location>
        <location evidence="1">Target cell cytoplasm</location>
    </subcellularLocation>
</comment>
<feature type="domain" description="Filamentous haemagglutinin FhaB/tRNA nuclease CdiA-like TPS" evidence="7">
    <location>
        <begin position="87"/>
        <end position="207"/>
    </location>
</feature>
<dbReference type="NCBIfam" id="TIGR01731">
    <property type="entry name" value="fil_hemag_20aa"/>
    <property type="match status" value="17"/>
</dbReference>
<dbReference type="InterPro" id="IPR010069">
    <property type="entry name" value="CdiA_FHA1_rpt"/>
</dbReference>
<dbReference type="Pfam" id="PF21726">
    <property type="entry name" value="DUF6862"/>
    <property type="match status" value="1"/>
</dbReference>
<evidence type="ECO:0000256" key="3">
    <source>
        <dbReference type="ARBA" id="ARBA00022913"/>
    </source>
</evidence>
<keyword evidence="3" id="KW-1266">Target cell cytoplasm</keyword>
<dbReference type="Pfam" id="PF05594">
    <property type="entry name" value="Fil_haemagg"/>
    <property type="match status" value="7"/>
</dbReference>
<dbReference type="Pfam" id="PF13332">
    <property type="entry name" value="Fil_haemagg_2"/>
    <property type="match status" value="3"/>
</dbReference>
<evidence type="ECO:0000313" key="9">
    <source>
        <dbReference type="Proteomes" id="UP001611251"/>
    </source>
</evidence>
<dbReference type="InterPro" id="IPR012334">
    <property type="entry name" value="Pectin_lyas_fold"/>
</dbReference>
<dbReference type="InterPro" id="IPR011050">
    <property type="entry name" value="Pectin_lyase_fold/virulence"/>
</dbReference>
<keyword evidence="2" id="KW-0800">Toxin</keyword>
<dbReference type="InterPro" id="IPR024973">
    <property type="entry name" value="ESPR"/>
</dbReference>
<comment type="similarity">
    <text evidence="5">In the N-terminal section; belongs to the CdiA toxin family.</text>
</comment>
<dbReference type="InterPro" id="IPR008619">
    <property type="entry name" value="Filamentous_hemagglutn_rpt"/>
</dbReference>
<evidence type="ECO:0000256" key="4">
    <source>
        <dbReference type="ARBA" id="ARBA00023026"/>
    </source>
</evidence>
<dbReference type="InterPro" id="IPR025157">
    <property type="entry name" value="Hemagglutinin_rpt"/>
</dbReference>
<dbReference type="NCBIfam" id="TIGR01901">
    <property type="entry name" value="adhes_NPXG"/>
    <property type="match status" value="1"/>
</dbReference>
<feature type="region of interest" description="Disordered" evidence="6">
    <location>
        <begin position="2002"/>
        <end position="2023"/>
    </location>
</feature>
<feature type="region of interest" description="Disordered" evidence="6">
    <location>
        <begin position="1277"/>
        <end position="1298"/>
    </location>
</feature>
<evidence type="ECO:0000256" key="5">
    <source>
        <dbReference type="ARBA" id="ARBA00024043"/>
    </source>
</evidence>
<protein>
    <submittedName>
        <fullName evidence="8">Hemagglutinin repeat-containing protein</fullName>
    </submittedName>
</protein>
<dbReference type="Pfam" id="PF05860">
    <property type="entry name" value="TPS"/>
    <property type="match status" value="1"/>
</dbReference>
<evidence type="ECO:0000313" key="8">
    <source>
        <dbReference type="EMBL" id="MFH8133450.1"/>
    </source>
</evidence>
<evidence type="ECO:0000256" key="2">
    <source>
        <dbReference type="ARBA" id="ARBA00022656"/>
    </source>
</evidence>
<keyword evidence="4" id="KW-0843">Virulence</keyword>
<accession>A0ABW7PU66</accession>
<dbReference type="Pfam" id="PF04829">
    <property type="entry name" value="PT-VENN"/>
    <property type="match status" value="1"/>
</dbReference>
<dbReference type="EMBL" id="JBGFSN010000003">
    <property type="protein sequence ID" value="MFH8133450.1"/>
    <property type="molecule type" value="Genomic_DNA"/>
</dbReference>
<dbReference type="InterPro" id="IPR049271">
    <property type="entry name" value="DUF6862"/>
</dbReference>
<dbReference type="SMART" id="SM00912">
    <property type="entry name" value="Haemagg_act"/>
    <property type="match status" value="1"/>
</dbReference>
<dbReference type="Gene3D" id="2.160.20.10">
    <property type="entry name" value="Single-stranded right-handed beta-helix, Pectin lyase-like"/>
    <property type="match status" value="1"/>
</dbReference>
<dbReference type="InterPro" id="IPR006914">
    <property type="entry name" value="VENN_dom"/>
</dbReference>
<dbReference type="Proteomes" id="UP001611251">
    <property type="component" value="Unassembled WGS sequence"/>
</dbReference>
<organism evidence="8 9">
    <name type="scientific">Pantoea osteomyelitidis</name>
    <dbReference type="NCBI Taxonomy" id="3230026"/>
    <lineage>
        <taxon>Bacteria</taxon>
        <taxon>Pseudomonadati</taxon>
        <taxon>Pseudomonadota</taxon>
        <taxon>Gammaproteobacteria</taxon>
        <taxon>Enterobacterales</taxon>
        <taxon>Erwiniaceae</taxon>
        <taxon>Pantoea</taxon>
    </lineage>
</organism>
<dbReference type="RefSeq" id="WP_397212396.1">
    <property type="nucleotide sequence ID" value="NZ_JBGFSN010000003.1"/>
</dbReference>
<evidence type="ECO:0000259" key="7">
    <source>
        <dbReference type="SMART" id="SM00912"/>
    </source>
</evidence>
<sequence>MNKHLYRIVFNQARNMLMVVAEIARSARPGDRRAPGLGHTLSQRLIKLSALSFGLLLALGAVQPAAAGVAADRNAPGNQQPTIINSANGTPQINIQTAGKGGVSRNLYSRFDVDQKGVILNNSRVNAQTQLGGMITANPWLAKGEASVILNEVNARDPSKLNGFIEVAGKSAQVVIANPSGITCDGCGFINANRTTLTTGNVQLNNGLVTGYDVARGEIVIQGMGMDSSRQDHTDLIARSVKVNAGLWARDLKITTGVNHVDGAHQQISAKNADGAPPAFALDVAQLGGMYAGKIRLTGTEQGVGVRNAGAIGASAGDVVVNADGSLTNSGTLDAAQHLQLSAQGKLDNQGRLYASGNTQLKLGDTLTNTGIIAAAQHTVINAAAVTSQSNSVLAAGINSDGTAGASGALTVTSQGALNAHGQNLAASSMTLHGAAVDLSGSQSQAQEIAITTSRGDISTASGNLSAGRLTLSTSALLNNNSGKIAADKLALTAARLSNQKGVIQQLGTGDLTLNHSGGINNREGILASNGNNLTLITGELDNQQGELIHAGSGMMSLTLDRQLNNQQGNIAANGSIDLHADSLNNAQGSLLAAQNGSLTLDINQDLNNEQGQIGASQNLVLRSDNLNNQQGFIAALRELSLKSHGLDNEGGLLQSGSAMSLDLQGGSLSNRFSGGILSQGSLWLSAGEVNNEQGVMMAGENAWLSTLALHNLNGTLASEKAVTLSTQQLNNQHGRIQAGTALEIDTQSHTLDNRSGELNAGEAMSLKSGALFNLDGQILSLGELALHTQGQEVDNQQGSIAAAGNARIDSGAWNNRSGQLQVVGNLILNALNALLENSAGLIRSGAQMTLNAGQIVNVATNTDNSGIEARSVTLNSDRIDNSNGIVRTTDLLDITSGQTLNNRDGLLSSGATLNVNGAASLSVINSGGTLIAGKNLNLTASELSGDGSLLSQDAMQLLLQQTFFNQGEVIASGDLDFSLSQQVINENLITAGGVLTLNATALENRQSGEIAAGENHLLIAGELTNYGLLDGELTHIAAATLNNIGSGRIYGDRIALQAETLNNLAEAGTAATIAARDRLDIGTSLLNNRDHALIYSAGDLFVGGTLDAGAQASGQAKVLNNHSATLESAGNMTLNISEINNINDNLVLTTAVVEESTHHEAALKGATTRYDWDEVDISYKDKDGVHYALMPDGTRDRKFYEYEYQRTITETQVSESDPGQIIAGGNLSVNSDRVNNHDSRILAGGTLGGAIGELNNVATLGERIITDVGRQTYWYDKKSSNDWGGTDTSQGKKKSSYDPEAIIQRIDPGAMQWQGNTRVEGSGTSIAGRDTTGVEMSIIHAGNISADLAQRPVTPPAGHVVEIALPPAMQDNSGAVSIIRITAPDTRLPDNSLYRVNPAANLPYLIETDARFTGQRQWLSSDYMMSQFQQNGDNVLKRLGDGYYEQKLIRDQIVRLTGLRYLEGYSNDEDQYKALMEAGVDFAQRYNLTPGVALTPAQMAMLTSDMVWLVKQEITLADGSVQSVLVPQVYARVREGDLDGSGALLAGNNVSLDIKNDLTNSGHINGREVTLLSAENLHNSGFIGGNQLSLAARADINNIGGILQGTGSLFAQAGRDINSISTLGENNRYLDRPAGIYVQNDNGTLALQALNNINLTATQISNAGSGSQTQILAGHDLNLNTLTTTSGEYARWGKSADRSLTQQTDIGSQITVGGALDLQAGHDLNARAAQVSAQESLSAAAGNDLNILSGSASYHLVENSRQSSGGLLSGKSLKTHDDVYSQSVLGSNFSADSLTLVAGRDLTISGSQAAATGNVTLAAGNNLNITDASARHEETHLREEKKSGFSGTGGVGVSYGRQSVKTTDDAASLSSVGSLVGSTQGNVQLSAGNALTIKGSDVLAGKNLSLTGKEVSIQAAEHQSRQTHIVEQKQSGLTLALSGTVGSAVNTAVSGVNAASQANSGRLAALEGMKAALDGVRAYQGAERAALEGSTDTLFGVNLSLGSSSSRSEQTTTRTESQGSQLTAGNNLSIVATGSDINVQGSGLQAGKDISLNAARDVNLVSAQNSQRLEGKIESHGSSVGVGVNFGGGSNGLSLSASVNQSKGREQGNGVTHTETTVDAGSRVSIVSGRDTTLTGAQVSGESVKADVGRNLTLTSEQDSDRYEMKQQSVSGSVSVPVGGAGGSVSLNASRDRMHSDYASVQEQTGIFAGKGGFDIRVGEHTQLDGAVIGSTATADRNRLDTGTLGFSDIENRADYQVEHQGAGISSGGSIGGQFAGNLANGLLVGANNEGHDNSVTHAAVSDGAIIIRDRDSQQQDVAALSRDAEHANQTLSPIFDKEREQNRLAEAQLIGEIGAQAADIARTQGDISGLEAAKEKYPGMSADELRQTDTYKAEMAKFGTGSALQQGIQAATAAVQGLAGGNLAQAVSGAAAPYLAEQIHKLTEGNPEAQAMAHAVVGAVTSYASGNSALAGATGAVSGELMAQLVAEQLYPGRKVSELTETEKQTVSALGTLAAGLAGGLAGDSTAAVISGAQGGRNAVENNFLSVSEKTELELAKQKLQNSKDPAVREQAQQTINDLREKDISRDQKVIEACGNGKAGSAGCASARLDAIAAKVEYENTGNYNSKASQQYADAYGQIVNLLNITSVDAQNQQQVKDALTQYAMDVLGVDRQTAQGYVETKQGMDIIVASVTPILGSAAASKLGNISIEANTKASLLKEMTSQGIKYTPENIVQVAKNADGKIVFLETGNSKAGLQHIIGEHAKDFANIGVSEAQIPGVVMKAVSEGKIVGYQGKGTGRPIYETVINGEVHRLAITVSSNGFMVGANPAGRVK</sequence>
<dbReference type="InterPro" id="IPR008638">
    <property type="entry name" value="FhaB/CdiA-like_TPS"/>
</dbReference>
<evidence type="ECO:0000256" key="6">
    <source>
        <dbReference type="SAM" id="MobiDB-lite"/>
    </source>
</evidence>
<dbReference type="Pfam" id="PF13018">
    <property type="entry name" value="ESPR"/>
    <property type="match status" value="1"/>
</dbReference>
<comment type="caution">
    <text evidence="8">The sequence shown here is derived from an EMBL/GenBank/DDBJ whole genome shotgun (WGS) entry which is preliminary data.</text>
</comment>
<name>A0ABW7PU66_9GAMM</name>
<proteinExistence type="inferred from homology"/>
<dbReference type="SUPFAM" id="SSF51126">
    <property type="entry name" value="Pectin lyase-like"/>
    <property type="match status" value="1"/>
</dbReference>
<evidence type="ECO:0000256" key="1">
    <source>
        <dbReference type="ARBA" id="ARBA00004219"/>
    </source>
</evidence>
<gene>
    <name evidence="8" type="ORF">ABU178_04535</name>
</gene>
<feature type="compositionally biased region" description="Low complexity" evidence="6">
    <location>
        <begin position="2002"/>
        <end position="2021"/>
    </location>
</feature>
<keyword evidence="9" id="KW-1185">Reference proteome</keyword>
<reference evidence="8 9" key="1">
    <citation type="submission" date="2024-08" db="EMBL/GenBank/DDBJ databases">
        <title>Pantoea ronii - a newly identified human opportunistic pathogen.</title>
        <authorList>
            <person name="Keidar-Friedman D."/>
            <person name="Sorek N."/>
            <person name="Leshin-Carmel D."/>
            <person name="Tsur A."/>
            <person name="Amsalem M."/>
            <person name="Tolkach D."/>
            <person name="Brosh-Nissimov T."/>
        </authorList>
    </citation>
    <scope>NUCLEOTIDE SEQUENCE [LARGE SCALE GENOMIC DNA]</scope>
    <source>
        <strain evidence="8 9">AA23256</strain>
    </source>
</reference>